<evidence type="ECO:0000256" key="10">
    <source>
        <dbReference type="ARBA" id="ARBA00022840"/>
    </source>
</evidence>
<dbReference type="GO" id="GO:0004691">
    <property type="term" value="F:cAMP-dependent protein kinase activity"/>
    <property type="evidence" value="ECO:0007669"/>
    <property type="project" value="UniProtKB-EC"/>
</dbReference>
<evidence type="ECO:0000256" key="4">
    <source>
        <dbReference type="ARBA" id="ARBA00022670"/>
    </source>
</evidence>
<keyword evidence="5 18" id="KW-0808">Transferase</keyword>
<dbReference type="SMART" id="SM01246">
    <property type="entry name" value="Josephin"/>
    <property type="match status" value="1"/>
</dbReference>
<dbReference type="AlphaFoldDB" id="G0QNI9"/>
<evidence type="ECO:0000256" key="3">
    <source>
        <dbReference type="ARBA" id="ARBA00022553"/>
    </source>
</evidence>
<dbReference type="InterPro" id="IPR059233">
    <property type="entry name" value="MobB_NdrA/B/Cbk1"/>
</dbReference>
<feature type="region of interest" description="Disordered" evidence="15">
    <location>
        <begin position="199"/>
        <end position="228"/>
    </location>
</feature>
<dbReference type="PROSITE" id="PS00108">
    <property type="entry name" value="PROTEIN_KINASE_ST"/>
    <property type="match status" value="1"/>
</dbReference>
<dbReference type="PROSITE" id="PS50957">
    <property type="entry name" value="JOSEPHIN"/>
    <property type="match status" value="1"/>
</dbReference>
<dbReference type="EC" id="2.7.11.11" evidence="18"/>
<evidence type="ECO:0000256" key="9">
    <source>
        <dbReference type="ARBA" id="ARBA00022801"/>
    </source>
</evidence>
<dbReference type="InterPro" id="IPR008271">
    <property type="entry name" value="Ser/Thr_kinase_AS"/>
</dbReference>
<keyword evidence="2" id="KW-0723">Serine/threonine-protein kinase</keyword>
<dbReference type="InterPro" id="IPR006155">
    <property type="entry name" value="Josephin"/>
</dbReference>
<dbReference type="PROSITE" id="PS00107">
    <property type="entry name" value="PROTEIN_KINASE_ATP"/>
    <property type="match status" value="1"/>
</dbReference>
<keyword evidence="3" id="KW-0597">Phosphoprotein</keyword>
<dbReference type="InterPro" id="IPR017441">
    <property type="entry name" value="Protein_kinase_ATP_BS"/>
</dbReference>
<dbReference type="eggNOG" id="KOG0605">
    <property type="taxonomic scope" value="Eukaryota"/>
</dbReference>
<dbReference type="GeneID" id="14909397"/>
<keyword evidence="9 13" id="KW-0378">Hydrolase</keyword>
<feature type="binding site" evidence="14">
    <location>
        <position position="435"/>
    </location>
    <ligand>
        <name>ATP</name>
        <dbReference type="ChEBI" id="CHEBI:30616"/>
    </ligand>
</feature>
<evidence type="ECO:0000256" key="15">
    <source>
        <dbReference type="SAM" id="MobiDB-lite"/>
    </source>
</evidence>
<evidence type="ECO:0000256" key="1">
    <source>
        <dbReference type="ARBA" id="ARBA00000707"/>
    </source>
</evidence>
<dbReference type="GO" id="GO:0005524">
    <property type="term" value="F:ATP binding"/>
    <property type="evidence" value="ECO:0007669"/>
    <property type="project" value="UniProtKB-UniRule"/>
</dbReference>
<gene>
    <name evidence="18" type="ORF">IMG5_058990</name>
</gene>
<dbReference type="OrthoDB" id="3638488at2759"/>
<evidence type="ECO:0000256" key="5">
    <source>
        <dbReference type="ARBA" id="ARBA00022679"/>
    </source>
</evidence>
<evidence type="ECO:0000256" key="13">
    <source>
        <dbReference type="PROSITE-ProRule" id="PRU00331"/>
    </source>
</evidence>
<feature type="active site" evidence="13">
    <location>
        <position position="5"/>
    </location>
</feature>
<sequence length="735" mass="85858">MDMLCGVHCINSLLQGPFFNEIELASIARELDEQEKLLMIQQGSQNVGDDGNYSIQVLQQALQKMGNLIIESVDSQINKAQDLSSEQGFICNSANHWFAIRKVNNIWYNLNSTNQFGPEIISEFYLSAFLLSVKENGYSIFVVRGDYPNNDQSPFQKWFIESELKQIHQQRIKDKDKNYKLNIGGTDERDLERAIKKSMKQYTQDNQQKQKMEQEDDDYESKQKEQEESNKFIAFQGQGHSLIQQQQKKDEPLEEYFSQFAVNQEDPELLFVLKMSLEQKFEKRPEQGITLQFRFTEGFKKDWTFNQQDQIRPQANKYFKNQPVNNVRITAATKDRAEAAKLYIEKKYAKMLQKEIENKEYWNELYKKMQEMQFTPQEQMIIKHNIIQKEGEHLRKFRSKKSTKDYEPLTIIGRGAFGEVRICRDKQTQEIVAIKRMKKQDMSSKAQIGHIRSERDVLSTSGNPWIIELKQSFQDDKYLYLVMDYMPGGDLMNVLIKKDILTEEEAKFYIAEILLAIESVHKMNYIHRDLKPDNILIGADGHIKLSDFGLCKQTEIRPLITFGKKEELDQDAIKANPNLLLTKRPLNYKKNRHLAFSTVGTPDYIAPEVFGQSGYTETVDWWSLGIILFEMLVGYPPFYSDDPPITCQKIIQWKKIFSIPAEANLSIAAQDLIRKLIADSQERLGRNGATEIKIHPFFEGINWKKIREKKAPYIPEVLFFIIKKQKQKSKGQEHR</sequence>
<dbReference type="EMBL" id="GL983490">
    <property type="protein sequence ID" value="EGR33224.1"/>
    <property type="molecule type" value="Genomic_DNA"/>
</dbReference>
<evidence type="ECO:0000256" key="6">
    <source>
        <dbReference type="ARBA" id="ARBA00022741"/>
    </source>
</evidence>
<dbReference type="Pfam" id="PF00069">
    <property type="entry name" value="Pkinase"/>
    <property type="match status" value="2"/>
</dbReference>
<reference evidence="18 19" key="1">
    <citation type="submission" date="2011-07" db="EMBL/GenBank/DDBJ databases">
        <authorList>
            <person name="Coyne R."/>
            <person name="Brami D."/>
            <person name="Johnson J."/>
            <person name="Hostetler J."/>
            <person name="Hannick L."/>
            <person name="Clark T."/>
            <person name="Cassidy-Hanley D."/>
            <person name="Inman J."/>
        </authorList>
    </citation>
    <scope>NUCLEOTIDE SEQUENCE [LARGE SCALE GENOMIC DNA]</scope>
    <source>
        <strain evidence="18 19">G5</strain>
    </source>
</reference>
<evidence type="ECO:0000256" key="12">
    <source>
        <dbReference type="ARBA" id="ARBA00048679"/>
    </source>
</evidence>
<evidence type="ECO:0000259" key="16">
    <source>
        <dbReference type="PROSITE" id="PS50011"/>
    </source>
</evidence>
<dbReference type="Gene3D" id="1.10.287.10">
    <property type="entry name" value="S15/NS1, RNA-binding"/>
    <property type="match status" value="1"/>
</dbReference>
<feature type="active site" evidence="13">
    <location>
        <position position="96"/>
    </location>
</feature>
<comment type="catalytic activity">
    <reaction evidence="11">
        <text>L-threonyl-[protein] + ATP = O-phospho-L-threonyl-[protein] + ADP + H(+)</text>
        <dbReference type="Rhea" id="RHEA:46608"/>
        <dbReference type="Rhea" id="RHEA-COMP:11060"/>
        <dbReference type="Rhea" id="RHEA-COMP:11605"/>
        <dbReference type="ChEBI" id="CHEBI:15378"/>
        <dbReference type="ChEBI" id="CHEBI:30013"/>
        <dbReference type="ChEBI" id="CHEBI:30616"/>
        <dbReference type="ChEBI" id="CHEBI:61977"/>
        <dbReference type="ChEBI" id="CHEBI:456216"/>
        <dbReference type="EC" id="2.7.11.1"/>
    </reaction>
</comment>
<evidence type="ECO:0000256" key="2">
    <source>
        <dbReference type="ARBA" id="ARBA00022527"/>
    </source>
</evidence>
<keyword evidence="8" id="KW-0833">Ubl conjugation pathway</keyword>
<dbReference type="PRINTS" id="PR01233">
    <property type="entry name" value="JOSEPHIN"/>
</dbReference>
<evidence type="ECO:0000313" key="18">
    <source>
        <dbReference type="EMBL" id="EGR33224.1"/>
    </source>
</evidence>
<dbReference type="GO" id="GO:0004843">
    <property type="term" value="F:cysteine-type deubiquitinase activity"/>
    <property type="evidence" value="ECO:0007669"/>
    <property type="project" value="UniProtKB-EC"/>
</dbReference>
<evidence type="ECO:0000256" key="7">
    <source>
        <dbReference type="ARBA" id="ARBA00022777"/>
    </source>
</evidence>
<evidence type="ECO:0000313" key="19">
    <source>
        <dbReference type="Proteomes" id="UP000008983"/>
    </source>
</evidence>
<dbReference type="Gene3D" id="3.90.70.40">
    <property type="match status" value="1"/>
</dbReference>
<feature type="domain" description="Josephin" evidence="17">
    <location>
        <begin position="1"/>
        <end position="158"/>
    </location>
</feature>
<accession>G0QNI9</accession>
<comment type="catalytic activity">
    <reaction evidence="12">
        <text>L-seryl-[protein] + ATP = O-phospho-L-seryl-[protein] + ADP + H(+)</text>
        <dbReference type="Rhea" id="RHEA:17989"/>
        <dbReference type="Rhea" id="RHEA-COMP:9863"/>
        <dbReference type="Rhea" id="RHEA-COMP:11604"/>
        <dbReference type="ChEBI" id="CHEBI:15378"/>
        <dbReference type="ChEBI" id="CHEBI:29999"/>
        <dbReference type="ChEBI" id="CHEBI:30616"/>
        <dbReference type="ChEBI" id="CHEBI:83421"/>
        <dbReference type="ChEBI" id="CHEBI:456216"/>
        <dbReference type="EC" id="2.7.11.1"/>
    </reaction>
</comment>
<comment type="catalytic activity">
    <reaction evidence="1">
        <text>Thiol-dependent hydrolysis of ester, thioester, amide, peptide and isopeptide bonds formed by the C-terminal Gly of ubiquitin (a 76-residue protein attached to proteins as an intracellular targeting signal).</text>
        <dbReference type="EC" id="3.4.19.12"/>
    </reaction>
</comment>
<dbReference type="PANTHER" id="PTHR22988:SF76">
    <property type="entry name" value="CHROMOSOME UNDETERMINED SCAFFOLD_135, WHOLE GENOME SHOTGUN SEQUENCE"/>
    <property type="match status" value="1"/>
</dbReference>
<dbReference type="Gene3D" id="1.10.510.10">
    <property type="entry name" value="Transferase(Phosphotransferase) domain 1"/>
    <property type="match status" value="1"/>
</dbReference>
<evidence type="ECO:0000256" key="11">
    <source>
        <dbReference type="ARBA" id="ARBA00047899"/>
    </source>
</evidence>
<dbReference type="PROSITE" id="PS50011">
    <property type="entry name" value="PROTEIN_KINASE_DOM"/>
    <property type="match status" value="1"/>
</dbReference>
<organism evidence="18 19">
    <name type="scientific">Ichthyophthirius multifiliis</name>
    <name type="common">White spot disease agent</name>
    <name type="synonym">Ich</name>
    <dbReference type="NCBI Taxonomy" id="5932"/>
    <lineage>
        <taxon>Eukaryota</taxon>
        <taxon>Sar</taxon>
        <taxon>Alveolata</taxon>
        <taxon>Ciliophora</taxon>
        <taxon>Intramacronucleata</taxon>
        <taxon>Oligohymenophorea</taxon>
        <taxon>Hymenostomatida</taxon>
        <taxon>Ophryoglenina</taxon>
        <taxon>Ichthyophthirius</taxon>
    </lineage>
</organism>
<dbReference type="Proteomes" id="UP000008983">
    <property type="component" value="Unassembled WGS sequence"/>
</dbReference>
<evidence type="ECO:0000259" key="17">
    <source>
        <dbReference type="PROSITE" id="PS50957"/>
    </source>
</evidence>
<dbReference type="eggNOG" id="KOG2935">
    <property type="taxonomic scope" value="Eukaryota"/>
</dbReference>
<protein>
    <submittedName>
        <fullName evidence="18">Protein kinase domain protein</fullName>
        <ecNumber evidence="18">2.7.11.11</ecNumber>
    </submittedName>
</protein>
<dbReference type="PANTHER" id="PTHR22988">
    <property type="entry name" value="MYOTONIC DYSTROPHY S/T KINASE-RELATED"/>
    <property type="match status" value="1"/>
</dbReference>
<dbReference type="Pfam" id="PF02099">
    <property type="entry name" value="Josephin"/>
    <property type="match status" value="1"/>
</dbReference>
<keyword evidence="6 14" id="KW-0547">Nucleotide-binding</keyword>
<dbReference type="GO" id="GO:0106310">
    <property type="term" value="F:protein serine kinase activity"/>
    <property type="evidence" value="ECO:0007669"/>
    <property type="project" value="RHEA"/>
</dbReference>
<dbReference type="CDD" id="cd21742">
    <property type="entry name" value="MobB_NDR_LATS-like"/>
    <property type="match status" value="1"/>
</dbReference>
<dbReference type="GO" id="GO:0016579">
    <property type="term" value="P:protein deubiquitination"/>
    <property type="evidence" value="ECO:0007669"/>
    <property type="project" value="InterPro"/>
</dbReference>
<dbReference type="OMA" id="WINQKIT"/>
<dbReference type="GO" id="GO:0006508">
    <property type="term" value="P:proteolysis"/>
    <property type="evidence" value="ECO:0007669"/>
    <property type="project" value="UniProtKB-KW"/>
</dbReference>
<dbReference type="InterPro" id="IPR050839">
    <property type="entry name" value="Rho-assoc_Ser/Thr_Kinase"/>
</dbReference>
<dbReference type="SMART" id="SM00220">
    <property type="entry name" value="S_TKc"/>
    <property type="match status" value="1"/>
</dbReference>
<keyword evidence="19" id="KW-1185">Reference proteome</keyword>
<keyword evidence="4" id="KW-0645">Protease</keyword>
<feature type="active site" evidence="13">
    <location>
        <position position="111"/>
    </location>
</feature>
<dbReference type="InterPro" id="IPR011009">
    <property type="entry name" value="Kinase-like_dom_sf"/>
</dbReference>
<dbReference type="STRING" id="857967.G0QNI9"/>
<dbReference type="InParanoid" id="G0QNI9"/>
<dbReference type="FunFam" id="1.10.510.10:FF:000570">
    <property type="entry name" value="Non-specific serine/threonine protein kinase"/>
    <property type="match status" value="1"/>
</dbReference>
<dbReference type="Gene3D" id="3.30.200.20">
    <property type="entry name" value="Phosphorylase Kinase, domain 1"/>
    <property type="match status" value="1"/>
</dbReference>
<dbReference type="InterPro" id="IPR000719">
    <property type="entry name" value="Prot_kinase_dom"/>
</dbReference>
<keyword evidence="7 18" id="KW-0418">Kinase</keyword>
<evidence type="ECO:0000256" key="8">
    <source>
        <dbReference type="ARBA" id="ARBA00022786"/>
    </source>
</evidence>
<feature type="domain" description="Protein kinase" evidence="16">
    <location>
        <begin position="406"/>
        <end position="698"/>
    </location>
</feature>
<dbReference type="SUPFAM" id="SSF56112">
    <property type="entry name" value="Protein kinase-like (PK-like)"/>
    <property type="match status" value="1"/>
</dbReference>
<name>G0QNI9_ICHMU</name>
<proteinExistence type="predicted"/>
<dbReference type="FunFam" id="3.30.200.20:FF:000192">
    <property type="entry name" value="Serine/threonine-protein kinase cot-1"/>
    <property type="match status" value="1"/>
</dbReference>
<keyword evidence="10 14" id="KW-0067">ATP-binding</keyword>
<evidence type="ECO:0000256" key="14">
    <source>
        <dbReference type="PROSITE-ProRule" id="PRU10141"/>
    </source>
</evidence>
<dbReference type="RefSeq" id="XP_004037210.1">
    <property type="nucleotide sequence ID" value="XM_004037162.1"/>
</dbReference>